<dbReference type="OrthoDB" id="3170447at2"/>
<dbReference type="InterPro" id="IPR025736">
    <property type="entry name" value="PucR_C-HTH_dom"/>
</dbReference>
<sequence>MMGWESAAGLLRRAVLEPGRRAAWVKLSLEEVVRAAPAAGTLLVRPDPGGADRWLVEYAGAAEDEMRRWARERLECGEAWSGALWGGAPCLPDASPRVFRLAGGLWVLWAFGIPEEGGIQRFRGAVEDLIEAERRERECLSDGRLKELACALRGGDEACLPELLELVRRVSRAELAYWGGVHDGVVDVRWHVGARSPGFGFELPLGKGVGGRAFAGERPLEVADYLNCQYRYPGVSDATDREGVRSVLALPVEGRSEGSGAVLYAVRRSVDPFSDAERALLARIRDAVEPVGGGALSRRASVTGPGALRLQRTGLRRLLLRSEQVREVEEWLEGVIGCPAILVDSGDRPYASGSLDRLEGLRLSGNEPRSFRLPGGGGSLLVWSRNGGEPSVEGWPDLMEDVLAAFQVILDRAQRSHERLNSRRSRWLRAVAGGQTGEEARREGRRLGLPEEGGEVWAFAWEPDRSGGARLRMVADEVALDMLDGPFITLEEGLGAVLVRGTPPHRPSAVRDALLRHFGPAPLWLVHGAGYESLEGLKEALRMSLPAAEELRASRSGPYVCEVRGRGLDSLLANPRLSDELSGFAKRLLEPLAEYDGRHGTRLTETFCLTLALGSAEAAAGRLFVHPNTVRYRLRRTQQLLGRDLSDPKERTALSLAAFVWLRARDRRRTSVALQRGLDEA</sequence>
<keyword evidence="3" id="KW-1185">Reference proteome</keyword>
<organism evidence="2 3">
    <name type="scientific">Rubrobacter xylanophilus</name>
    <dbReference type="NCBI Taxonomy" id="49319"/>
    <lineage>
        <taxon>Bacteria</taxon>
        <taxon>Bacillati</taxon>
        <taxon>Actinomycetota</taxon>
        <taxon>Rubrobacteria</taxon>
        <taxon>Rubrobacterales</taxon>
        <taxon>Rubrobacteraceae</taxon>
        <taxon>Rubrobacter</taxon>
    </lineage>
</organism>
<dbReference type="SUPFAM" id="SSF55781">
    <property type="entry name" value="GAF domain-like"/>
    <property type="match status" value="1"/>
</dbReference>
<dbReference type="PANTHER" id="PTHR33744">
    <property type="entry name" value="CARBOHYDRATE DIACID REGULATOR"/>
    <property type="match status" value="1"/>
</dbReference>
<evidence type="ECO:0000313" key="3">
    <source>
        <dbReference type="Proteomes" id="UP000318065"/>
    </source>
</evidence>
<feature type="domain" description="PucR C-terminal helix-turn-helix" evidence="1">
    <location>
        <begin position="610"/>
        <end position="657"/>
    </location>
</feature>
<dbReference type="RefSeq" id="WP_143527722.1">
    <property type="nucleotide sequence ID" value="NZ_AP019791.1"/>
</dbReference>
<name>A0A510HIE3_9ACTN</name>
<dbReference type="AlphaFoldDB" id="A0A510HIE3"/>
<gene>
    <name evidence="2" type="ORF">RxyAA322_15580</name>
</gene>
<evidence type="ECO:0000259" key="1">
    <source>
        <dbReference type="Pfam" id="PF13556"/>
    </source>
</evidence>
<reference evidence="2" key="1">
    <citation type="journal article" date="2019" name="Microbiol. Resour. Announc.">
        <title>Complete Genome Sequence of Rubrobacter xylanophilus Strain AA3-22, Isolated from Arima Onsen in Japan.</title>
        <authorList>
            <person name="Tomariguchi N."/>
            <person name="Miyazaki K."/>
        </authorList>
    </citation>
    <scope>NUCLEOTIDE SEQUENCE [LARGE SCALE GENOMIC DNA]</scope>
    <source>
        <strain evidence="2">AA3-22</strain>
    </source>
</reference>
<accession>A0A510HIE3</accession>
<dbReference type="EMBL" id="AP019791">
    <property type="protein sequence ID" value="BBL79704.1"/>
    <property type="molecule type" value="Genomic_DNA"/>
</dbReference>
<dbReference type="PANTHER" id="PTHR33744:SF7">
    <property type="entry name" value="PUCR FAMILY TRANSCRIPTIONAL REGULATOR"/>
    <property type="match status" value="1"/>
</dbReference>
<evidence type="ECO:0000313" key="2">
    <source>
        <dbReference type="EMBL" id="BBL79704.1"/>
    </source>
</evidence>
<dbReference type="InterPro" id="IPR029016">
    <property type="entry name" value="GAF-like_dom_sf"/>
</dbReference>
<dbReference type="Pfam" id="PF13556">
    <property type="entry name" value="HTH_30"/>
    <property type="match status" value="1"/>
</dbReference>
<proteinExistence type="predicted"/>
<dbReference type="Proteomes" id="UP000318065">
    <property type="component" value="Chromosome"/>
</dbReference>
<dbReference type="Gene3D" id="3.30.450.40">
    <property type="match status" value="1"/>
</dbReference>
<dbReference type="Gene3D" id="1.10.10.2840">
    <property type="entry name" value="PucR C-terminal helix-turn-helix domain"/>
    <property type="match status" value="1"/>
</dbReference>
<dbReference type="InterPro" id="IPR042070">
    <property type="entry name" value="PucR_C-HTH_sf"/>
</dbReference>
<protein>
    <recommendedName>
        <fullName evidence="1">PucR C-terminal helix-turn-helix domain-containing protein</fullName>
    </recommendedName>
</protein>
<dbReference type="InterPro" id="IPR051448">
    <property type="entry name" value="CdaR-like_regulators"/>
</dbReference>